<comment type="subcellular location">
    <subcellularLocation>
        <location evidence="2">Secreted</location>
    </subcellularLocation>
    <subcellularLocation>
        <location evidence="1">Target cell membrane</location>
    </subcellularLocation>
</comment>
<evidence type="ECO:0000256" key="4">
    <source>
        <dbReference type="ARBA" id="ARBA00022525"/>
    </source>
</evidence>
<dbReference type="SUPFAM" id="SSF48403">
    <property type="entry name" value="Ankyrin repeat"/>
    <property type="match status" value="1"/>
</dbReference>
<dbReference type="PROSITE" id="PS50088">
    <property type="entry name" value="ANK_REPEAT"/>
    <property type="match status" value="1"/>
</dbReference>
<comment type="caution">
    <text evidence="11">The sequence shown here is derived from an EMBL/GenBank/DDBJ whole genome shotgun (WGS) entry which is preliminary data.</text>
</comment>
<name>A0AAV4PP76_9ARAC</name>
<dbReference type="GO" id="GO:0006887">
    <property type="term" value="P:exocytosis"/>
    <property type="evidence" value="ECO:0007669"/>
    <property type="project" value="UniProtKB-KW"/>
</dbReference>
<reference evidence="11 12" key="1">
    <citation type="submission" date="2021-06" db="EMBL/GenBank/DDBJ databases">
        <title>Caerostris darwini draft genome.</title>
        <authorList>
            <person name="Kono N."/>
            <person name="Arakawa K."/>
        </authorList>
    </citation>
    <scope>NUCLEOTIDE SEQUENCE [LARGE SCALE GENOMIC DNA]</scope>
</reference>
<dbReference type="InterPro" id="IPR002110">
    <property type="entry name" value="Ankyrin_rpt"/>
</dbReference>
<keyword evidence="12" id="KW-1185">Reference proteome</keyword>
<keyword evidence="10" id="KW-0040">ANK repeat</keyword>
<dbReference type="GO" id="GO:0005576">
    <property type="term" value="C:extracellular region"/>
    <property type="evidence" value="ECO:0007669"/>
    <property type="project" value="UniProtKB-SubCell"/>
</dbReference>
<evidence type="ECO:0000256" key="10">
    <source>
        <dbReference type="PROSITE-ProRule" id="PRU00023"/>
    </source>
</evidence>
<keyword evidence="4" id="KW-0964">Secreted</keyword>
<evidence type="ECO:0000256" key="5">
    <source>
        <dbReference type="ARBA" id="ARBA00022537"/>
    </source>
</evidence>
<dbReference type="Gene3D" id="1.25.40.20">
    <property type="entry name" value="Ankyrin repeat-containing domain"/>
    <property type="match status" value="1"/>
</dbReference>
<feature type="repeat" description="ANK" evidence="10">
    <location>
        <begin position="74"/>
        <end position="108"/>
    </location>
</feature>
<evidence type="ECO:0000256" key="7">
    <source>
        <dbReference type="ARBA" id="ARBA00022699"/>
    </source>
</evidence>
<keyword evidence="3" id="KW-0268">Exocytosis</keyword>
<evidence type="ECO:0000256" key="1">
    <source>
        <dbReference type="ARBA" id="ARBA00004175"/>
    </source>
</evidence>
<gene>
    <name evidence="11" type="ORF">CDAR_297931</name>
</gene>
<organism evidence="11 12">
    <name type="scientific">Caerostris darwini</name>
    <dbReference type="NCBI Taxonomy" id="1538125"/>
    <lineage>
        <taxon>Eukaryota</taxon>
        <taxon>Metazoa</taxon>
        <taxon>Ecdysozoa</taxon>
        <taxon>Arthropoda</taxon>
        <taxon>Chelicerata</taxon>
        <taxon>Arachnida</taxon>
        <taxon>Araneae</taxon>
        <taxon>Araneomorphae</taxon>
        <taxon>Entelegynae</taxon>
        <taxon>Araneoidea</taxon>
        <taxon>Araneidae</taxon>
        <taxon>Caerostris</taxon>
    </lineage>
</organism>
<evidence type="ECO:0000256" key="9">
    <source>
        <dbReference type="ARBA" id="ARBA00023298"/>
    </source>
</evidence>
<dbReference type="SMART" id="SM00248">
    <property type="entry name" value="ANK"/>
    <property type="match status" value="2"/>
</dbReference>
<keyword evidence="6" id="KW-0800">Toxin</keyword>
<dbReference type="GO" id="GO:0044231">
    <property type="term" value="C:host cell presynaptic membrane"/>
    <property type="evidence" value="ECO:0007669"/>
    <property type="project" value="UniProtKB-KW"/>
</dbReference>
<evidence type="ECO:0000313" key="12">
    <source>
        <dbReference type="Proteomes" id="UP001054837"/>
    </source>
</evidence>
<dbReference type="Pfam" id="PF12796">
    <property type="entry name" value="Ank_2"/>
    <property type="match status" value="1"/>
</dbReference>
<dbReference type="AlphaFoldDB" id="A0AAV4PP76"/>
<proteinExistence type="predicted"/>
<keyword evidence="8" id="KW-0638">Presynaptic neurotoxin</keyword>
<evidence type="ECO:0000256" key="6">
    <source>
        <dbReference type="ARBA" id="ARBA00022656"/>
    </source>
</evidence>
<accession>A0AAV4PP76</accession>
<evidence type="ECO:0000313" key="11">
    <source>
        <dbReference type="EMBL" id="GIX97938.1"/>
    </source>
</evidence>
<evidence type="ECO:0000256" key="2">
    <source>
        <dbReference type="ARBA" id="ARBA00004613"/>
    </source>
</evidence>
<evidence type="ECO:0008006" key="13">
    <source>
        <dbReference type="Google" id="ProtNLM"/>
    </source>
</evidence>
<dbReference type="GO" id="GO:0044218">
    <property type="term" value="C:other organism cell membrane"/>
    <property type="evidence" value="ECO:0007669"/>
    <property type="project" value="UniProtKB-KW"/>
</dbReference>
<evidence type="ECO:0000256" key="8">
    <source>
        <dbReference type="ARBA" id="ARBA00023028"/>
    </source>
</evidence>
<keyword evidence="9" id="KW-1053">Target membrane</keyword>
<protein>
    <recommendedName>
        <fullName evidence="13">Ankyrin repeat protein</fullName>
    </recommendedName>
</protein>
<dbReference type="InterPro" id="IPR036770">
    <property type="entry name" value="Ankyrin_rpt-contain_sf"/>
</dbReference>
<evidence type="ECO:0000256" key="3">
    <source>
        <dbReference type="ARBA" id="ARBA00022483"/>
    </source>
</evidence>
<keyword evidence="7" id="KW-0528">Neurotoxin</keyword>
<dbReference type="Proteomes" id="UP001054837">
    <property type="component" value="Unassembled WGS sequence"/>
</dbReference>
<dbReference type="EMBL" id="BPLQ01003097">
    <property type="protein sequence ID" value="GIX97938.1"/>
    <property type="molecule type" value="Genomic_DNA"/>
</dbReference>
<sequence>MNNYLPPVEDLPDIFNVSNVRDLRRLLDSGVSINEEDEFGYTPLYRIIKRDIENFELIREFVLNGADVNYEYLTESAALHLALLKFKKDPKVIKLLLENGAVYKKMDTFLDFTREGPTDYYECIKLLIRYQFLRKSHLVGSKRNFESHTGKCSYHSYSTITGWALKPINYCLIVCYLNECALEICRMRETRLFDYFSLLNILTTKHLLMEVKDPLKKEEITYKIIKECAKHYFPMYQDMIAERLGRQSLLDSLNNKWFFVITNEKKVIGRLDVIYEVNKYLSDLDLLNVAIALEQSNLF</sequence>
<dbReference type="GO" id="GO:0090729">
    <property type="term" value="F:toxin activity"/>
    <property type="evidence" value="ECO:0007669"/>
    <property type="project" value="UniProtKB-KW"/>
</dbReference>
<keyword evidence="9" id="KW-0472">Membrane</keyword>
<keyword evidence="5" id="KW-1052">Target cell membrane</keyword>